<protein>
    <submittedName>
        <fullName evidence="1">Uncharacterized protein</fullName>
    </submittedName>
</protein>
<sequence length="199" mass="22653">MGKRSDFERIPRDLYATPAKAVLPLPKYLRRDGIRTFAELCAGNGDLIRHLEAHGLRCVHQSDITTGNNALDVKRYKGNPDVGITNPPFRHPEDPRRSTRLLRELIAHFLTLGKPFWLLLPHDFSTNQNAAPLMQYCSDIVVVGRVRWIEGTDNDGKDNSCWYRFDASFRGEIAFHNDRGEPVAVIWAATRRSRLETAS</sequence>
<evidence type="ECO:0000313" key="2">
    <source>
        <dbReference type="Proteomes" id="UP000183174"/>
    </source>
</evidence>
<organism evidence="1 2">
    <name type="scientific">Bradyrhizobium yuanmingense</name>
    <dbReference type="NCBI Taxonomy" id="108015"/>
    <lineage>
        <taxon>Bacteria</taxon>
        <taxon>Pseudomonadati</taxon>
        <taxon>Pseudomonadota</taxon>
        <taxon>Alphaproteobacteria</taxon>
        <taxon>Hyphomicrobiales</taxon>
        <taxon>Nitrobacteraceae</taxon>
        <taxon>Bradyrhizobium</taxon>
    </lineage>
</organism>
<dbReference type="AlphaFoldDB" id="A0A1C3UD63"/>
<dbReference type="Proteomes" id="UP000183174">
    <property type="component" value="Unassembled WGS sequence"/>
</dbReference>
<evidence type="ECO:0000313" key="1">
    <source>
        <dbReference type="EMBL" id="SCB13411.1"/>
    </source>
</evidence>
<name>A0A1C3UD63_9BRAD</name>
<proteinExistence type="predicted"/>
<reference evidence="1 2" key="1">
    <citation type="submission" date="2016-08" db="EMBL/GenBank/DDBJ databases">
        <authorList>
            <person name="Seilhamer J.J."/>
        </authorList>
    </citation>
    <scope>NUCLEOTIDE SEQUENCE [LARGE SCALE GENOMIC DNA]</scope>
    <source>
        <strain evidence="1 2">CCBAU 10071</strain>
    </source>
</reference>
<accession>A0A1C3UD63</accession>
<dbReference type="EMBL" id="FMAE01000001">
    <property type="protein sequence ID" value="SCB13411.1"/>
    <property type="molecule type" value="Genomic_DNA"/>
</dbReference>
<gene>
    <name evidence="1" type="ORF">GA0061099_1001975</name>
</gene>
<dbReference type="RefSeq" id="WP_050996017.1">
    <property type="nucleotide sequence ID" value="NZ_FMAE01000001.1"/>
</dbReference>